<dbReference type="RefSeq" id="WP_055743070.1">
    <property type="nucleotide sequence ID" value="NZ_LJJB01000007.1"/>
</dbReference>
<sequence>MSELERFAVRGVIEGFYGTPWTHAERLDMIDFLSRHEYNTYFYSPKDDLYLREKWMEMHPESASREINELICATQKGNVHFVYCLSPGLSMEYSNQEHRAQILRKYRAMFDRGVRHFALLFDDIPMHLLHPADVKRYQHLADAHVDVTMNVWDEVRRWSDQVELVICPTQYNGLGKEPYIQYLGCHLPEVIDLFWTGRFVCSPFLTDGDAERFQKHTMHKPLYWDNYPVNDLAMANELHIGPLRHRDPDLWSHSAGYVANAMSRPECSKIPLITTAAYLRDPLGYDPHTAWEKAVNEVVGSRDAAAFMRFADNVQSSFLNEIESPAMMEAFLKFRFQFLQGDRREAVSHLQTLFSEMEESAEQLLQGMTNQKLATECRPWLEKYRHWAKVGQSAVGLVEAGTSGRLTQAAFHLLKLKQWLKRTEKLPQKVCGQVMNIFVEAVLQEVRKAT</sequence>
<accession>A0ABR5NBL5</accession>
<comment type="similarity">
    <text evidence="3">Belongs to the glycosyl hydrolase 84 family.</text>
</comment>
<dbReference type="InterPro" id="IPR017853">
    <property type="entry name" value="GH"/>
</dbReference>
<organism evidence="5 6">
    <name type="scientific">Brevibacillus choshinensis</name>
    <dbReference type="NCBI Taxonomy" id="54911"/>
    <lineage>
        <taxon>Bacteria</taxon>
        <taxon>Bacillati</taxon>
        <taxon>Bacillota</taxon>
        <taxon>Bacilli</taxon>
        <taxon>Bacillales</taxon>
        <taxon>Paenibacillaceae</taxon>
        <taxon>Brevibacillus</taxon>
    </lineage>
</organism>
<evidence type="ECO:0000256" key="1">
    <source>
        <dbReference type="ARBA" id="ARBA00022801"/>
    </source>
</evidence>
<feature type="domain" description="GH84" evidence="4">
    <location>
        <begin position="8"/>
        <end position="283"/>
    </location>
</feature>
<dbReference type="EMBL" id="LJJB01000007">
    <property type="protein sequence ID" value="KQL48776.1"/>
    <property type="molecule type" value="Genomic_DNA"/>
</dbReference>
<feature type="active site" description="Proton donor" evidence="3">
    <location>
        <position position="123"/>
    </location>
</feature>
<dbReference type="SUPFAM" id="SSF140657">
    <property type="entry name" value="Hyaluronidase post-catalytic domain-like"/>
    <property type="match status" value="1"/>
</dbReference>
<dbReference type="Gene3D" id="3.20.20.80">
    <property type="entry name" value="Glycosidases"/>
    <property type="match status" value="1"/>
</dbReference>
<evidence type="ECO:0000259" key="4">
    <source>
        <dbReference type="PROSITE" id="PS52009"/>
    </source>
</evidence>
<keyword evidence="6" id="KW-1185">Reference proteome</keyword>
<protein>
    <submittedName>
        <fullName evidence="5">Beta-N-acetylglucosaminidase</fullName>
    </submittedName>
</protein>
<evidence type="ECO:0000313" key="5">
    <source>
        <dbReference type="EMBL" id="KQL48776.1"/>
    </source>
</evidence>
<evidence type="ECO:0000256" key="2">
    <source>
        <dbReference type="ARBA" id="ARBA00023295"/>
    </source>
</evidence>
<dbReference type="Proteomes" id="UP000051063">
    <property type="component" value="Unassembled WGS sequence"/>
</dbReference>
<dbReference type="InterPro" id="IPR051822">
    <property type="entry name" value="Glycosyl_Hydrolase_84"/>
</dbReference>
<evidence type="ECO:0000256" key="3">
    <source>
        <dbReference type="PROSITE-ProRule" id="PRU01353"/>
    </source>
</evidence>
<dbReference type="Pfam" id="PF21774">
    <property type="entry name" value="NagJ_C"/>
    <property type="match status" value="1"/>
</dbReference>
<dbReference type="Gene3D" id="1.20.58.460">
    <property type="entry name" value="Hyaluronidase post-catalytic domain-like"/>
    <property type="match status" value="1"/>
</dbReference>
<dbReference type="PANTHER" id="PTHR13170:SF16">
    <property type="entry name" value="PROTEIN O-GLCNACASE"/>
    <property type="match status" value="1"/>
</dbReference>
<name>A0ABR5NBL5_BRECH</name>
<dbReference type="PANTHER" id="PTHR13170">
    <property type="entry name" value="O-GLCNACASE"/>
    <property type="match status" value="1"/>
</dbReference>
<keyword evidence="2 3" id="KW-0326">Glycosidase</keyword>
<evidence type="ECO:0000313" key="6">
    <source>
        <dbReference type="Proteomes" id="UP000051063"/>
    </source>
</evidence>
<proteinExistence type="inferred from homology"/>
<reference evidence="5 6" key="1">
    <citation type="submission" date="2015-09" db="EMBL/GenBank/DDBJ databases">
        <title>Genome sequencing project for genomic taxonomy and phylogenomics of Bacillus-like bacteria.</title>
        <authorList>
            <person name="Liu B."/>
            <person name="Wang J."/>
            <person name="Zhu Y."/>
            <person name="Liu G."/>
            <person name="Chen Q."/>
            <person name="Chen Z."/>
            <person name="Lan J."/>
            <person name="Che J."/>
            <person name="Ge C."/>
            <person name="Shi H."/>
            <person name="Pan Z."/>
            <person name="Liu X."/>
        </authorList>
    </citation>
    <scope>NUCLEOTIDE SEQUENCE [LARGE SCALE GENOMIC DNA]</scope>
    <source>
        <strain evidence="5 6">DSM 8552</strain>
    </source>
</reference>
<comment type="caution">
    <text evidence="5">The sequence shown here is derived from an EMBL/GenBank/DDBJ whole genome shotgun (WGS) entry which is preliminary data.</text>
</comment>
<dbReference type="SUPFAM" id="SSF51445">
    <property type="entry name" value="(Trans)glycosidases"/>
    <property type="match status" value="1"/>
</dbReference>
<dbReference type="Pfam" id="PF07555">
    <property type="entry name" value="NAGidase"/>
    <property type="match status" value="1"/>
</dbReference>
<dbReference type="PROSITE" id="PS52009">
    <property type="entry name" value="GH84"/>
    <property type="match status" value="1"/>
</dbReference>
<dbReference type="InterPro" id="IPR011496">
    <property type="entry name" value="O-GlcNAcase_cat"/>
</dbReference>
<gene>
    <name evidence="5" type="ORF">AN963_02970</name>
</gene>
<keyword evidence="1 3" id="KW-0378">Hydrolase</keyword>
<dbReference type="InterPro" id="IPR049019">
    <property type="entry name" value="NagJ-like_helical"/>
</dbReference>